<dbReference type="Proteomes" id="UP000030392">
    <property type="component" value="Unassembled WGS sequence"/>
</dbReference>
<name>A0A0A2C3D0_PROMR</name>
<dbReference type="InterPro" id="IPR050961">
    <property type="entry name" value="BolA/IbaG_stress_morph_reg"/>
</dbReference>
<comment type="similarity">
    <text evidence="1 2">Belongs to the BolA/IbaG family.</text>
</comment>
<evidence type="ECO:0000313" key="4">
    <source>
        <dbReference type="Proteomes" id="UP000030392"/>
    </source>
</evidence>
<dbReference type="RefSeq" id="WP_011824054.1">
    <property type="nucleotide sequence ID" value="NZ_CP138967.1"/>
</dbReference>
<reference evidence="4" key="1">
    <citation type="journal article" date="2014" name="Sci. Data">
        <title>Genomes of diverse isolates of the marine cyanobacterium Prochlorococcus.</title>
        <authorList>
            <person name="Biller S."/>
            <person name="Berube P."/>
            <person name="Thompson J."/>
            <person name="Kelly L."/>
            <person name="Roggensack S."/>
            <person name="Awad L."/>
            <person name="Roache-Johnson K."/>
            <person name="Ding H."/>
            <person name="Giovannoni S.J."/>
            <person name="Moore L.R."/>
            <person name="Chisholm S.W."/>
        </authorList>
    </citation>
    <scope>NUCLEOTIDE SEQUENCE [LARGE SCALE GENOMIC DNA]</scope>
    <source>
        <strain evidence="4">PAC1</strain>
    </source>
</reference>
<dbReference type="AlphaFoldDB" id="A0A0A2C3D0"/>
<accession>A0A0A2C3D0</accession>
<dbReference type="Gene3D" id="3.30.300.90">
    <property type="entry name" value="BolA-like"/>
    <property type="match status" value="1"/>
</dbReference>
<evidence type="ECO:0000256" key="1">
    <source>
        <dbReference type="ARBA" id="ARBA00005578"/>
    </source>
</evidence>
<dbReference type="Pfam" id="PF01722">
    <property type="entry name" value="BolA"/>
    <property type="match status" value="1"/>
</dbReference>
<comment type="caution">
    <text evidence="3">The sequence shown here is derived from an EMBL/GenBank/DDBJ whole genome shotgun (WGS) entry which is preliminary data.</text>
</comment>
<protein>
    <submittedName>
        <fullName evidence="3">YrbA protein</fullName>
    </submittedName>
</protein>
<dbReference type="SUPFAM" id="SSF82657">
    <property type="entry name" value="BolA-like"/>
    <property type="match status" value="1"/>
</dbReference>
<gene>
    <name evidence="3" type="ORF">EV03_1476</name>
</gene>
<dbReference type="InterPro" id="IPR036065">
    <property type="entry name" value="BolA-like_sf"/>
</dbReference>
<dbReference type="PANTHER" id="PTHR46229:SF2">
    <property type="entry name" value="BOLA-LIKE PROTEIN 1"/>
    <property type="match status" value="1"/>
</dbReference>
<dbReference type="PANTHER" id="PTHR46229">
    <property type="entry name" value="BOLA TRANSCRIPTION REGULATOR"/>
    <property type="match status" value="1"/>
</dbReference>
<dbReference type="EMBL" id="JNAX01000014">
    <property type="protein sequence ID" value="KGG20012.1"/>
    <property type="molecule type" value="Genomic_DNA"/>
</dbReference>
<dbReference type="PIRSF" id="PIRSF003113">
    <property type="entry name" value="BolA"/>
    <property type="match status" value="1"/>
</dbReference>
<evidence type="ECO:0000313" key="3">
    <source>
        <dbReference type="EMBL" id="KGG20012.1"/>
    </source>
</evidence>
<dbReference type="InterPro" id="IPR002634">
    <property type="entry name" value="BolA"/>
</dbReference>
<sequence>MITAKEVTLLIKQSLPDAQIDVIDMGGGDHLEVNVVSAKFAGLSLVQQHQLVYGALKNELKTETIHALALKTSTPH</sequence>
<organism evidence="3 4">
    <name type="scientific">Prochlorococcus marinus str. PAC1</name>
    <dbReference type="NCBI Taxonomy" id="59924"/>
    <lineage>
        <taxon>Bacteria</taxon>
        <taxon>Bacillati</taxon>
        <taxon>Cyanobacteriota</taxon>
        <taxon>Cyanophyceae</taxon>
        <taxon>Synechococcales</taxon>
        <taxon>Prochlorococcaceae</taxon>
        <taxon>Prochlorococcus</taxon>
    </lineage>
</organism>
<proteinExistence type="inferred from homology"/>
<evidence type="ECO:0000256" key="2">
    <source>
        <dbReference type="RuleBase" id="RU003860"/>
    </source>
</evidence>